<dbReference type="GeneID" id="66113706"/>
<dbReference type="Gene3D" id="3.40.50.720">
    <property type="entry name" value="NAD(P)-binding Rossmann-like Domain"/>
    <property type="match status" value="1"/>
</dbReference>
<reference evidence="8" key="1">
    <citation type="submission" date="2021-03" db="EMBL/GenBank/DDBJ databases">
        <authorList>
            <person name="Palmer J.M."/>
        </authorList>
    </citation>
    <scope>NUCLEOTIDE SEQUENCE</scope>
    <source>
        <strain evidence="8">ARV_011</strain>
    </source>
</reference>
<evidence type="ECO:0000259" key="7">
    <source>
        <dbReference type="SMART" id="SM00829"/>
    </source>
</evidence>
<dbReference type="Pfam" id="PF00107">
    <property type="entry name" value="ADH_zinc_N"/>
    <property type="match status" value="1"/>
</dbReference>
<evidence type="ECO:0000256" key="2">
    <source>
        <dbReference type="ARBA" id="ARBA00008072"/>
    </source>
</evidence>
<dbReference type="EMBL" id="JAHMUF010000010">
    <property type="protein sequence ID" value="KAG7193647.1"/>
    <property type="molecule type" value="Genomic_DNA"/>
</dbReference>
<dbReference type="InterPro" id="IPR036291">
    <property type="entry name" value="NAD(P)-bd_dom_sf"/>
</dbReference>
<protein>
    <recommendedName>
        <fullName evidence="7">Enoyl reductase (ER) domain-containing protein</fullName>
    </recommendedName>
</protein>
<dbReference type="SUPFAM" id="SSF51735">
    <property type="entry name" value="NAD(P)-binding Rossmann-fold domains"/>
    <property type="match status" value="1"/>
</dbReference>
<dbReference type="GO" id="GO:0005737">
    <property type="term" value="C:cytoplasm"/>
    <property type="evidence" value="ECO:0007669"/>
    <property type="project" value="TreeGrafter"/>
</dbReference>
<keyword evidence="3 6" id="KW-0479">Metal-binding</keyword>
<feature type="domain" description="Enoyl reductase (ER)" evidence="7">
    <location>
        <begin position="41"/>
        <end position="364"/>
    </location>
</feature>
<dbReference type="InterPro" id="IPR020843">
    <property type="entry name" value="ER"/>
</dbReference>
<comment type="similarity">
    <text evidence="2 6">Belongs to the zinc-containing alcohol dehydrogenase family.</text>
</comment>
<dbReference type="Proteomes" id="UP000790833">
    <property type="component" value="Unassembled WGS sequence"/>
</dbReference>
<evidence type="ECO:0000256" key="1">
    <source>
        <dbReference type="ARBA" id="ARBA00001947"/>
    </source>
</evidence>
<dbReference type="SMART" id="SM00829">
    <property type="entry name" value="PKS_ER"/>
    <property type="match status" value="1"/>
</dbReference>
<evidence type="ECO:0000256" key="6">
    <source>
        <dbReference type="RuleBase" id="RU361277"/>
    </source>
</evidence>
<dbReference type="InterPro" id="IPR002328">
    <property type="entry name" value="ADH_Zn_CS"/>
</dbReference>
<keyword evidence="5" id="KW-0560">Oxidoreductase</keyword>
<dbReference type="RefSeq" id="XP_043049195.1">
    <property type="nucleotide sequence ID" value="XM_043191183.1"/>
</dbReference>
<dbReference type="SUPFAM" id="SSF50129">
    <property type="entry name" value="GroES-like"/>
    <property type="match status" value="1"/>
</dbReference>
<organism evidence="8 9">
    <name type="scientific">Scheffersomyces spartinae</name>
    <dbReference type="NCBI Taxonomy" id="45513"/>
    <lineage>
        <taxon>Eukaryota</taxon>
        <taxon>Fungi</taxon>
        <taxon>Dikarya</taxon>
        <taxon>Ascomycota</taxon>
        <taxon>Saccharomycotina</taxon>
        <taxon>Pichiomycetes</taxon>
        <taxon>Debaryomycetaceae</taxon>
        <taxon>Scheffersomyces</taxon>
    </lineage>
</organism>
<dbReference type="Pfam" id="PF08240">
    <property type="entry name" value="ADH_N"/>
    <property type="match status" value="1"/>
</dbReference>
<dbReference type="PANTHER" id="PTHR42940:SF8">
    <property type="entry name" value="VACUOLAR PROTEIN SORTING-ASSOCIATED PROTEIN 11"/>
    <property type="match status" value="1"/>
</dbReference>
<evidence type="ECO:0000256" key="5">
    <source>
        <dbReference type="ARBA" id="ARBA00023002"/>
    </source>
</evidence>
<dbReference type="InterPro" id="IPR013149">
    <property type="entry name" value="ADH-like_C"/>
</dbReference>
<evidence type="ECO:0000256" key="3">
    <source>
        <dbReference type="ARBA" id="ARBA00022723"/>
    </source>
</evidence>
<sequence>MLSRVASLSLNYSLQSALRLTAIRAMSTVIPKVQYGFKLDNKLKKLVLHEDLPVPTPGPTDVLVKLTHVSLCHSDLHVLYDNLEIGDDFVMGHEISGEVAAIGDKVTHLDVGQKVVASGPDGCGSCAHCRTGADNDCIDSLVHGWFGLGKDGGYQQYLLVNRPQNLIKVPEGVPMEVASPITDAVLTPYHALKALNLNPASNILFVGCGGLGSSGLQIAKAFGATVTVVEKKDKARELAKALGADFVYETLPELIPVQSFDHCVDFVSVQKTFDICQKYVRSKGTVVPVGLGAAELKFNLSDLALREVRILGTFWGTSQDLVECLELVRKGLVKPQIYTIQPLKKLPEFVEKLRNNEYEGRAVFTP</sequence>
<keyword evidence="9" id="KW-1185">Reference proteome</keyword>
<dbReference type="InterPro" id="IPR013154">
    <property type="entry name" value="ADH-like_N"/>
</dbReference>
<dbReference type="GO" id="GO:0004022">
    <property type="term" value="F:alcohol dehydrogenase (NAD+) activity"/>
    <property type="evidence" value="ECO:0007669"/>
    <property type="project" value="TreeGrafter"/>
</dbReference>
<dbReference type="InterPro" id="IPR011032">
    <property type="entry name" value="GroES-like_sf"/>
</dbReference>
<dbReference type="CDD" id="cd08254">
    <property type="entry name" value="hydroxyacyl_CoA_DH"/>
    <property type="match status" value="1"/>
</dbReference>
<accession>A0A9P8AHR5</accession>
<name>A0A9P8AHR5_9ASCO</name>
<dbReference type="AlphaFoldDB" id="A0A9P8AHR5"/>
<keyword evidence="4 6" id="KW-0862">Zinc</keyword>
<evidence type="ECO:0000256" key="4">
    <source>
        <dbReference type="ARBA" id="ARBA00022833"/>
    </source>
</evidence>
<evidence type="ECO:0000313" key="8">
    <source>
        <dbReference type="EMBL" id="KAG7193647.1"/>
    </source>
</evidence>
<dbReference type="OrthoDB" id="1879366at2759"/>
<comment type="cofactor">
    <cofactor evidence="1 6">
        <name>Zn(2+)</name>
        <dbReference type="ChEBI" id="CHEBI:29105"/>
    </cofactor>
</comment>
<dbReference type="Gene3D" id="3.90.180.10">
    <property type="entry name" value="Medium-chain alcohol dehydrogenases, catalytic domain"/>
    <property type="match status" value="1"/>
</dbReference>
<gene>
    <name evidence="8" type="ORF">KQ657_000332</name>
</gene>
<dbReference type="GO" id="GO:0008270">
    <property type="term" value="F:zinc ion binding"/>
    <property type="evidence" value="ECO:0007669"/>
    <property type="project" value="InterPro"/>
</dbReference>
<dbReference type="PANTHER" id="PTHR42940">
    <property type="entry name" value="ALCOHOL DEHYDROGENASE 1-RELATED"/>
    <property type="match status" value="1"/>
</dbReference>
<proteinExistence type="inferred from homology"/>
<dbReference type="PROSITE" id="PS00059">
    <property type="entry name" value="ADH_ZINC"/>
    <property type="match status" value="1"/>
</dbReference>
<evidence type="ECO:0000313" key="9">
    <source>
        <dbReference type="Proteomes" id="UP000790833"/>
    </source>
</evidence>
<comment type="caution">
    <text evidence="8">The sequence shown here is derived from an EMBL/GenBank/DDBJ whole genome shotgun (WGS) entry which is preliminary data.</text>
</comment>